<dbReference type="InterPro" id="IPR001841">
    <property type="entry name" value="Znf_RING"/>
</dbReference>
<dbReference type="GO" id="GO:0008270">
    <property type="term" value="F:zinc ion binding"/>
    <property type="evidence" value="ECO:0007669"/>
    <property type="project" value="UniProtKB-KW"/>
</dbReference>
<evidence type="ECO:0000313" key="3">
    <source>
        <dbReference type="EMBL" id="KAF2207548.1"/>
    </source>
</evidence>
<evidence type="ECO:0000259" key="2">
    <source>
        <dbReference type="PROSITE" id="PS50089"/>
    </source>
</evidence>
<keyword evidence="1" id="KW-0862">Zinc</keyword>
<dbReference type="OrthoDB" id="3801383at2759"/>
<protein>
    <recommendedName>
        <fullName evidence="2">RING-type domain-containing protein</fullName>
    </recommendedName>
</protein>
<name>A0A6A6EZA5_9PEZI</name>
<dbReference type="InterPro" id="IPR013083">
    <property type="entry name" value="Znf_RING/FYVE/PHD"/>
</dbReference>
<dbReference type="SUPFAM" id="SSF57850">
    <property type="entry name" value="RING/U-box"/>
    <property type="match status" value="1"/>
</dbReference>
<gene>
    <name evidence="3" type="ORF">CERZMDRAFT_102231</name>
</gene>
<dbReference type="EMBL" id="ML992702">
    <property type="protein sequence ID" value="KAF2207548.1"/>
    <property type="molecule type" value="Genomic_DNA"/>
</dbReference>
<organism evidence="3 4">
    <name type="scientific">Cercospora zeae-maydis SCOH1-5</name>
    <dbReference type="NCBI Taxonomy" id="717836"/>
    <lineage>
        <taxon>Eukaryota</taxon>
        <taxon>Fungi</taxon>
        <taxon>Dikarya</taxon>
        <taxon>Ascomycota</taxon>
        <taxon>Pezizomycotina</taxon>
        <taxon>Dothideomycetes</taxon>
        <taxon>Dothideomycetidae</taxon>
        <taxon>Mycosphaerellales</taxon>
        <taxon>Mycosphaerellaceae</taxon>
        <taxon>Cercospora</taxon>
    </lineage>
</organism>
<keyword evidence="4" id="KW-1185">Reference proteome</keyword>
<feature type="domain" description="RING-type" evidence="2">
    <location>
        <begin position="21"/>
        <end position="59"/>
    </location>
</feature>
<accession>A0A6A6EZA5</accession>
<sequence length="116" mass="13184">MALPTRRPCPSSLVPLGRQECPICRRLLPEPAQTPCRHIFGFDCLDTWVQDYHDCPSCRFELYKTEDDNERGTATEGHEDSSAAEAVSDLHLVRFICVLEHDIYKTKHDVANLGRA</sequence>
<dbReference type="Proteomes" id="UP000799539">
    <property type="component" value="Unassembled WGS sequence"/>
</dbReference>
<evidence type="ECO:0000256" key="1">
    <source>
        <dbReference type="PROSITE-ProRule" id="PRU00175"/>
    </source>
</evidence>
<reference evidence="3" key="1">
    <citation type="journal article" date="2020" name="Stud. Mycol.">
        <title>101 Dothideomycetes genomes: a test case for predicting lifestyles and emergence of pathogens.</title>
        <authorList>
            <person name="Haridas S."/>
            <person name="Albert R."/>
            <person name="Binder M."/>
            <person name="Bloem J."/>
            <person name="Labutti K."/>
            <person name="Salamov A."/>
            <person name="Andreopoulos B."/>
            <person name="Baker S."/>
            <person name="Barry K."/>
            <person name="Bills G."/>
            <person name="Bluhm B."/>
            <person name="Cannon C."/>
            <person name="Castanera R."/>
            <person name="Culley D."/>
            <person name="Daum C."/>
            <person name="Ezra D."/>
            <person name="Gonzalez J."/>
            <person name="Henrissat B."/>
            <person name="Kuo A."/>
            <person name="Liang C."/>
            <person name="Lipzen A."/>
            <person name="Lutzoni F."/>
            <person name="Magnuson J."/>
            <person name="Mondo S."/>
            <person name="Nolan M."/>
            <person name="Ohm R."/>
            <person name="Pangilinan J."/>
            <person name="Park H.-J."/>
            <person name="Ramirez L."/>
            <person name="Alfaro M."/>
            <person name="Sun H."/>
            <person name="Tritt A."/>
            <person name="Yoshinaga Y."/>
            <person name="Zwiers L.-H."/>
            <person name="Turgeon B."/>
            <person name="Goodwin S."/>
            <person name="Spatafora J."/>
            <person name="Crous P."/>
            <person name="Grigoriev I."/>
        </authorList>
    </citation>
    <scope>NUCLEOTIDE SEQUENCE</scope>
    <source>
        <strain evidence="3">SCOH1-5</strain>
    </source>
</reference>
<proteinExistence type="predicted"/>
<evidence type="ECO:0000313" key="4">
    <source>
        <dbReference type="Proteomes" id="UP000799539"/>
    </source>
</evidence>
<dbReference type="AlphaFoldDB" id="A0A6A6EZA5"/>
<dbReference type="PROSITE" id="PS50089">
    <property type="entry name" value="ZF_RING_2"/>
    <property type="match status" value="1"/>
</dbReference>
<keyword evidence="1" id="KW-0863">Zinc-finger</keyword>
<dbReference type="Gene3D" id="3.30.40.10">
    <property type="entry name" value="Zinc/RING finger domain, C3HC4 (zinc finger)"/>
    <property type="match status" value="1"/>
</dbReference>
<keyword evidence="1" id="KW-0479">Metal-binding</keyword>
<dbReference type="Pfam" id="PF13639">
    <property type="entry name" value="zf-RING_2"/>
    <property type="match status" value="1"/>
</dbReference>